<evidence type="ECO:0000256" key="6">
    <source>
        <dbReference type="ARBA" id="ARBA00023157"/>
    </source>
</evidence>
<reference evidence="14 15" key="1">
    <citation type="submission" date="2022-10" db="EMBL/GenBank/DDBJ databases">
        <title>WGS assembly of Paspalum vaginatum 540-79.</title>
        <authorList>
            <person name="Sun G."/>
            <person name="Wase N."/>
            <person name="Shu S."/>
            <person name="Jenkins J."/>
            <person name="Zhou B."/>
            <person name="Torres-Rodriguez J."/>
            <person name="Chen C."/>
            <person name="Sandor L."/>
            <person name="Plott C."/>
            <person name="Yoshinga Y."/>
            <person name="Daum C."/>
            <person name="Qi P."/>
            <person name="Barry K."/>
            <person name="Lipzen A."/>
            <person name="Berry L."/>
            <person name="Pedersen C."/>
            <person name="Gottilla T."/>
            <person name="Foltz A."/>
            <person name="Yu H."/>
            <person name="O'Malley R."/>
            <person name="Zhang C."/>
            <person name="Devos K."/>
            <person name="Sigmon B."/>
            <person name="Yu B."/>
            <person name="Obata T."/>
            <person name="Schmutz J."/>
            <person name="Schnable J."/>
        </authorList>
    </citation>
    <scope>NUCLEOTIDE SEQUENCE [LARGE SCALE GENOMIC DNA]</scope>
    <source>
        <strain evidence="15">cv. 540-79</strain>
    </source>
</reference>
<feature type="domain" description="EGF-like" evidence="13">
    <location>
        <begin position="253"/>
        <end position="290"/>
    </location>
</feature>
<name>A0A9W7XBX3_9POAL</name>
<dbReference type="InterPro" id="IPR009030">
    <property type="entry name" value="Growth_fac_rcpt_cys_sf"/>
</dbReference>
<comment type="caution">
    <text evidence="14">The sequence shown here is derived from an EMBL/GenBank/DDBJ whole genome shotgun (WGS) entry which is preliminary data.</text>
</comment>
<dbReference type="Gene3D" id="3.30.200.20">
    <property type="entry name" value="Phosphorylase Kinase, domain 1"/>
    <property type="match status" value="1"/>
</dbReference>
<dbReference type="SMART" id="SM00181">
    <property type="entry name" value="EGF"/>
    <property type="match status" value="2"/>
</dbReference>
<feature type="transmembrane region" description="Helical" evidence="10">
    <location>
        <begin position="357"/>
        <end position="378"/>
    </location>
</feature>
<evidence type="ECO:0000259" key="13">
    <source>
        <dbReference type="PROSITE" id="PS50026"/>
    </source>
</evidence>
<keyword evidence="15" id="KW-1185">Reference proteome</keyword>
<evidence type="ECO:0000259" key="12">
    <source>
        <dbReference type="PROSITE" id="PS50011"/>
    </source>
</evidence>
<dbReference type="GO" id="GO:0007166">
    <property type="term" value="P:cell surface receptor signaling pathway"/>
    <property type="evidence" value="ECO:0007669"/>
    <property type="project" value="InterPro"/>
</dbReference>
<dbReference type="Gene3D" id="1.10.510.10">
    <property type="entry name" value="Transferase(Phosphotransferase) domain 1"/>
    <property type="match status" value="1"/>
</dbReference>
<evidence type="ECO:0008006" key="16">
    <source>
        <dbReference type="Google" id="ProtNLM"/>
    </source>
</evidence>
<evidence type="ECO:0000256" key="10">
    <source>
        <dbReference type="SAM" id="Phobius"/>
    </source>
</evidence>
<dbReference type="SUPFAM" id="SSF57184">
    <property type="entry name" value="Growth factor receptor domain"/>
    <property type="match status" value="1"/>
</dbReference>
<dbReference type="SMART" id="SM00179">
    <property type="entry name" value="EGF_CA"/>
    <property type="match status" value="1"/>
</dbReference>
<evidence type="ECO:0000256" key="3">
    <source>
        <dbReference type="ARBA" id="ARBA00022737"/>
    </source>
</evidence>
<keyword evidence="7" id="KW-0325">Glycoprotein</keyword>
<evidence type="ECO:0000256" key="2">
    <source>
        <dbReference type="ARBA" id="ARBA00022729"/>
    </source>
</evidence>
<dbReference type="OrthoDB" id="10060424at2759"/>
<dbReference type="Pfam" id="PF13947">
    <property type="entry name" value="GUB_WAK_bind"/>
    <property type="match status" value="1"/>
</dbReference>
<evidence type="ECO:0000256" key="7">
    <source>
        <dbReference type="ARBA" id="ARBA00023180"/>
    </source>
</evidence>
<dbReference type="Gene3D" id="2.10.25.10">
    <property type="entry name" value="Laminin"/>
    <property type="match status" value="1"/>
</dbReference>
<keyword evidence="4 9" id="KW-0547">Nucleotide-binding</keyword>
<keyword evidence="3" id="KW-0677">Repeat</keyword>
<dbReference type="GO" id="GO:0004674">
    <property type="term" value="F:protein serine/threonine kinase activity"/>
    <property type="evidence" value="ECO:0007669"/>
    <property type="project" value="TreeGrafter"/>
</dbReference>
<dbReference type="GO" id="GO:0005886">
    <property type="term" value="C:plasma membrane"/>
    <property type="evidence" value="ECO:0007669"/>
    <property type="project" value="TreeGrafter"/>
</dbReference>
<dbReference type="PANTHER" id="PTHR27005">
    <property type="entry name" value="WALL-ASSOCIATED RECEPTOR KINASE-LIKE 21"/>
    <property type="match status" value="1"/>
</dbReference>
<dbReference type="InterPro" id="IPR000719">
    <property type="entry name" value="Prot_kinase_dom"/>
</dbReference>
<keyword evidence="10" id="KW-0472">Membrane</keyword>
<comment type="subcellular location">
    <subcellularLocation>
        <location evidence="1">Membrane</location>
        <topology evidence="1">Single-pass type I membrane protein</topology>
    </subcellularLocation>
</comment>
<feature type="domain" description="EGF-like" evidence="13">
    <location>
        <begin position="299"/>
        <end position="351"/>
    </location>
</feature>
<evidence type="ECO:0000256" key="11">
    <source>
        <dbReference type="SAM" id="SignalP"/>
    </source>
</evidence>
<evidence type="ECO:0000256" key="4">
    <source>
        <dbReference type="ARBA" id="ARBA00022741"/>
    </source>
</evidence>
<keyword evidence="6" id="KW-1015">Disulfide bond</keyword>
<dbReference type="InterPro" id="IPR001881">
    <property type="entry name" value="EGF-like_Ca-bd_dom"/>
</dbReference>
<comment type="caution">
    <text evidence="8">Lacks conserved residue(s) required for the propagation of feature annotation.</text>
</comment>
<evidence type="ECO:0000313" key="15">
    <source>
        <dbReference type="Proteomes" id="UP001164776"/>
    </source>
</evidence>
<dbReference type="InterPro" id="IPR001245">
    <property type="entry name" value="Ser-Thr/Tyr_kinase_cat_dom"/>
</dbReference>
<evidence type="ECO:0000256" key="1">
    <source>
        <dbReference type="ARBA" id="ARBA00004479"/>
    </source>
</evidence>
<keyword evidence="5 9" id="KW-0067">ATP-binding</keyword>
<dbReference type="GO" id="GO:0005524">
    <property type="term" value="F:ATP binding"/>
    <property type="evidence" value="ECO:0007669"/>
    <property type="project" value="UniProtKB-UniRule"/>
</dbReference>
<gene>
    <name evidence="14" type="ORF">BS78_K197800</name>
</gene>
<feature type="domain" description="Protein kinase" evidence="12">
    <location>
        <begin position="414"/>
        <end position="716"/>
    </location>
</feature>
<dbReference type="PROSITE" id="PS50026">
    <property type="entry name" value="EGF_3"/>
    <property type="match status" value="2"/>
</dbReference>
<dbReference type="InterPro" id="IPR025287">
    <property type="entry name" value="WAK_GUB"/>
</dbReference>
<keyword evidence="10" id="KW-1133">Transmembrane helix</keyword>
<keyword evidence="8" id="KW-0245">EGF-like domain</keyword>
<dbReference type="SUPFAM" id="SSF56112">
    <property type="entry name" value="Protein kinase-like (PK-like)"/>
    <property type="match status" value="1"/>
</dbReference>
<dbReference type="Proteomes" id="UP001164776">
    <property type="component" value="Unassembled WGS sequence"/>
</dbReference>
<dbReference type="PROSITE" id="PS00010">
    <property type="entry name" value="ASX_HYDROXYL"/>
    <property type="match status" value="1"/>
</dbReference>
<organism evidence="14 15">
    <name type="scientific">Paspalum vaginatum</name>
    <name type="common">seashore paspalum</name>
    <dbReference type="NCBI Taxonomy" id="158149"/>
    <lineage>
        <taxon>Eukaryota</taxon>
        <taxon>Viridiplantae</taxon>
        <taxon>Streptophyta</taxon>
        <taxon>Embryophyta</taxon>
        <taxon>Tracheophyta</taxon>
        <taxon>Spermatophyta</taxon>
        <taxon>Magnoliopsida</taxon>
        <taxon>Liliopsida</taxon>
        <taxon>Poales</taxon>
        <taxon>Poaceae</taxon>
        <taxon>PACMAD clade</taxon>
        <taxon>Panicoideae</taxon>
        <taxon>Andropogonodae</taxon>
        <taxon>Paspaleae</taxon>
        <taxon>Paspalinae</taxon>
        <taxon>Paspalum</taxon>
    </lineage>
</organism>
<proteinExistence type="predicted"/>
<dbReference type="EMBL" id="MU629440">
    <property type="protein sequence ID" value="KAJ1257188.1"/>
    <property type="molecule type" value="Genomic_DNA"/>
</dbReference>
<dbReference type="InterPro" id="IPR000152">
    <property type="entry name" value="EGF-type_Asp/Asn_hydroxyl_site"/>
</dbReference>
<evidence type="ECO:0000313" key="14">
    <source>
        <dbReference type="EMBL" id="KAJ1257188.1"/>
    </source>
</evidence>
<dbReference type="InterPro" id="IPR011009">
    <property type="entry name" value="Kinase-like_dom_sf"/>
</dbReference>
<dbReference type="Pfam" id="PF07714">
    <property type="entry name" value="PK_Tyr_Ser-Thr"/>
    <property type="match status" value="1"/>
</dbReference>
<protein>
    <recommendedName>
        <fullName evidence="16">Protein kinase domain-containing protein</fullName>
    </recommendedName>
</protein>
<dbReference type="InterPro" id="IPR045274">
    <property type="entry name" value="WAK-like"/>
</dbReference>
<dbReference type="InterPro" id="IPR017441">
    <property type="entry name" value="Protein_kinase_ATP_BS"/>
</dbReference>
<dbReference type="CDD" id="cd00054">
    <property type="entry name" value="EGF_CA"/>
    <property type="match status" value="1"/>
</dbReference>
<keyword evidence="2 11" id="KW-0732">Signal</keyword>
<dbReference type="GO" id="GO:0005509">
    <property type="term" value="F:calcium ion binding"/>
    <property type="evidence" value="ECO:0007669"/>
    <property type="project" value="InterPro"/>
</dbReference>
<feature type="binding site" evidence="9">
    <location>
        <position position="451"/>
    </location>
    <ligand>
        <name>ATP</name>
        <dbReference type="ChEBI" id="CHEBI:30616"/>
    </ligand>
</feature>
<dbReference type="PANTHER" id="PTHR27005:SF162">
    <property type="entry name" value="OS11G0691500 PROTEIN"/>
    <property type="match status" value="1"/>
</dbReference>
<feature type="signal peptide" evidence="11">
    <location>
        <begin position="1"/>
        <end position="26"/>
    </location>
</feature>
<dbReference type="GO" id="GO:0030247">
    <property type="term" value="F:polysaccharide binding"/>
    <property type="evidence" value="ECO:0007669"/>
    <property type="project" value="InterPro"/>
</dbReference>
<dbReference type="PROSITE" id="PS50011">
    <property type="entry name" value="PROTEIN_KINASE_DOM"/>
    <property type="match status" value="1"/>
</dbReference>
<keyword evidence="10" id="KW-0812">Transmembrane</keyword>
<evidence type="ECO:0000256" key="9">
    <source>
        <dbReference type="PROSITE-ProRule" id="PRU10141"/>
    </source>
</evidence>
<dbReference type="AlphaFoldDB" id="A0A9W7XBX3"/>
<evidence type="ECO:0000256" key="8">
    <source>
        <dbReference type="PROSITE-ProRule" id="PRU00076"/>
    </source>
</evidence>
<dbReference type="SMART" id="SM00220">
    <property type="entry name" value="S_TKc"/>
    <property type="match status" value="1"/>
</dbReference>
<dbReference type="InterPro" id="IPR000742">
    <property type="entry name" value="EGF"/>
</dbReference>
<feature type="chain" id="PRO_5040908283" description="Protein kinase domain-containing protein" evidence="11">
    <location>
        <begin position="27"/>
        <end position="735"/>
    </location>
</feature>
<sequence>MAQVLWFLLPAATIISHLLLVAAASADDHMVAPAQPPLPAPRLDCPLKCGDVDIPYPYGIGEGCSWRGKFSLECNHSFNPPRPYEGDFEVLGISLETGEISILTIVSSQCSSINTTTSIATTFKLREQLLISTARNEFTVTGCNTLAFLESSRYYTGCITSCISLDAAAQDGDECAGLGCCQMSIRGNLSDIMVSWGVQRGNIREWNPCSYAFVAEKNWYKFQREDLVKFSRNIGDRTDVTGVPLVLDWAIRDDGSCEDASACVSANSHCVNASQGPGYLCNCSEGYSGNPYVNGGCTNINECELRKSDPARYQKLYPCARGSTCYDTLGNYTCKCKFGRRGDGKSDTGCEPIFPEYAIALVAIFISAVLACVVIMLLQRRKQRKHFSKNGGDILKGEFGISIFTERELKKITKGYKKLIGEGYFSKVYLGTFKVDGDQEQQVAVKCSVAKRVARRRQKMLQREASRQELEKLWKDGFVGEFKSQIRIRHQNVVRLIGCCLEQDIPVLVSEFVPKGSLDDVLHRASGGVPCALKLPQRLDIAIGAAEALSCMHDGKHNHVHGDVKPANILLDSDLKPKVSDFGSSKLLSIHSYATGVVADRAYADPVYFKTDRFTTKSDVYSFGVVLLELITRKKARYGDKILTVEFEESYKGSDKGRDLYDTEILSDDGNAQCHGCMECLDKVGALAVRCLNGNADERPTMVDVVQELTKVRSSIACGHHQAPIYTADESGKHA</sequence>
<evidence type="ECO:0000256" key="5">
    <source>
        <dbReference type="ARBA" id="ARBA00022840"/>
    </source>
</evidence>
<dbReference type="PROSITE" id="PS00107">
    <property type="entry name" value="PROTEIN_KINASE_ATP"/>
    <property type="match status" value="1"/>
</dbReference>
<accession>A0A9W7XBX3</accession>